<protein>
    <submittedName>
        <fullName evidence="2">Jg22483 protein</fullName>
    </submittedName>
</protein>
<gene>
    <name evidence="2" type="primary">jg22483</name>
    <name evidence="2" type="ORF">PAEG_LOCUS24559</name>
</gene>
<dbReference type="SUPFAM" id="SSF53098">
    <property type="entry name" value="Ribonuclease H-like"/>
    <property type="match status" value="1"/>
</dbReference>
<dbReference type="Proteomes" id="UP000838756">
    <property type="component" value="Unassembled WGS sequence"/>
</dbReference>
<dbReference type="GO" id="GO:0003676">
    <property type="term" value="F:nucleic acid binding"/>
    <property type="evidence" value="ECO:0007669"/>
    <property type="project" value="InterPro"/>
</dbReference>
<comment type="caution">
    <text evidence="2">The sequence shown here is derived from an EMBL/GenBank/DDBJ whole genome shotgun (WGS) entry which is preliminary data.</text>
</comment>
<feature type="domain" description="Integrase catalytic" evidence="1">
    <location>
        <begin position="1184"/>
        <end position="1322"/>
    </location>
</feature>
<dbReference type="InterPro" id="IPR005312">
    <property type="entry name" value="DUF1759"/>
</dbReference>
<dbReference type="Pfam" id="PF05380">
    <property type="entry name" value="Peptidase_A17"/>
    <property type="match status" value="1"/>
</dbReference>
<accession>A0A8S4SJL5</accession>
<dbReference type="Pfam" id="PF03564">
    <property type="entry name" value="DUF1759"/>
    <property type="match status" value="1"/>
</dbReference>
<dbReference type="Gene3D" id="3.30.420.10">
    <property type="entry name" value="Ribonuclease H-like superfamily/Ribonuclease H"/>
    <property type="match status" value="1"/>
</dbReference>
<dbReference type="Pfam" id="PF13650">
    <property type="entry name" value="Asp_protease_2"/>
    <property type="match status" value="1"/>
</dbReference>
<dbReference type="OrthoDB" id="6861078at2759"/>
<organism evidence="2 3">
    <name type="scientific">Pararge aegeria aegeria</name>
    <dbReference type="NCBI Taxonomy" id="348720"/>
    <lineage>
        <taxon>Eukaryota</taxon>
        <taxon>Metazoa</taxon>
        <taxon>Ecdysozoa</taxon>
        <taxon>Arthropoda</taxon>
        <taxon>Hexapoda</taxon>
        <taxon>Insecta</taxon>
        <taxon>Pterygota</taxon>
        <taxon>Neoptera</taxon>
        <taxon>Endopterygota</taxon>
        <taxon>Lepidoptera</taxon>
        <taxon>Glossata</taxon>
        <taxon>Ditrysia</taxon>
        <taxon>Papilionoidea</taxon>
        <taxon>Nymphalidae</taxon>
        <taxon>Satyrinae</taxon>
        <taxon>Satyrini</taxon>
        <taxon>Parargina</taxon>
        <taxon>Pararge</taxon>
    </lineage>
</organism>
<dbReference type="GO" id="GO:0015074">
    <property type="term" value="P:DNA integration"/>
    <property type="evidence" value="ECO:0007669"/>
    <property type="project" value="InterPro"/>
</dbReference>
<evidence type="ECO:0000259" key="1">
    <source>
        <dbReference type="PROSITE" id="PS50994"/>
    </source>
</evidence>
<name>A0A8S4SJL5_9NEOP</name>
<dbReference type="InterPro" id="IPR021109">
    <property type="entry name" value="Peptidase_aspartic_dom_sf"/>
</dbReference>
<dbReference type="PANTHER" id="PTHR47331:SF5">
    <property type="entry name" value="RIBONUCLEASE H"/>
    <property type="match status" value="1"/>
</dbReference>
<evidence type="ECO:0000313" key="2">
    <source>
        <dbReference type="EMBL" id="CAH2264242.1"/>
    </source>
</evidence>
<dbReference type="PROSITE" id="PS50994">
    <property type="entry name" value="INTEGRASE"/>
    <property type="match status" value="1"/>
</dbReference>
<evidence type="ECO:0000313" key="3">
    <source>
        <dbReference type="Proteomes" id="UP000838756"/>
    </source>
</evidence>
<dbReference type="InterPro" id="IPR040676">
    <property type="entry name" value="DUF5641"/>
</dbReference>
<dbReference type="Pfam" id="PF18701">
    <property type="entry name" value="DUF5641"/>
    <property type="match status" value="1"/>
</dbReference>
<dbReference type="PANTHER" id="PTHR47331">
    <property type="entry name" value="PHD-TYPE DOMAIN-CONTAINING PROTEIN"/>
    <property type="match status" value="1"/>
</dbReference>
<dbReference type="InterPro" id="IPR008042">
    <property type="entry name" value="Retrotrans_Pao"/>
</dbReference>
<proteinExistence type="predicted"/>
<keyword evidence="3" id="KW-1185">Reference proteome</keyword>
<dbReference type="CDD" id="cd00303">
    <property type="entry name" value="retropepsin_like"/>
    <property type="match status" value="1"/>
</dbReference>
<dbReference type="InterPro" id="IPR001584">
    <property type="entry name" value="Integrase_cat-core"/>
</dbReference>
<sequence length="1519" mass="172261">MSENRLKELRMKRTTLKGTITRVETFARDPSLDSKGVELVEARRDRLISAFKAYEETQLDILVCDEKDSEDISIVEDKYYSVLALLNKAIKDSKLSETSQSSNISNSKLPNIELSIFSGKDFTQFKPFIELFQALIHNNKSLSNVQKLFYLRKYLCDEALNIIINLPIINDSYDKAIELLNKRYDNKSRLISNHVGLLLDLPEVQKGTAASIRLFISEIQQQLYALQNLEQPIDKWDMILIPILCRKLDSYTLRAYQLDRDCEELPTISGFISFLEQRAIALEDSSPPKFAHKTYNKSTNNKIVNMVINQNCKFCETSSHQLYSCPKFKLASVSQRQTFVNNNNLCQLCMRSHNGKCKLTFKCKVCKKLLHNTLLCNGQKGEQPLQENNTTNTVVDVENSSSIANFCSNSTSNTILIPTVKVKIFDSSGKISVAKAMFDTGSQTSFITDSLVKKLGLSPMAQQTNIISIGNKNNKIYKAVKLNIHSCVHENIKFNIKCHVIDTITTRLPQKYIKLKNFSVPKDIILADDEFHIPSTIDLLLGVDIYFNSLLQGNIKLKSGPVLQNTLFGFLVGGNVSILNTNNYVTNNLVIGDCNKLENVMQQFWFSEELPHSPVTEKKSSEFQKAEEIFSNSVKLQDNVFYVDMPLAIGLDDLDLGDSFSAALQRFLSLELKFKNNQEYLLKYKQFIDEYLALGHAKIYFLSYHAVINEQSKTTKCRIVFNGSMKSRNKISLNDVMLNGPIVQNDLFNILLLFRTFLYTLMSDIQKMFRQVKINEHQKCLQNILWRDDPLGPISCLQLQTVTYGLKASTFLATRCLIELAHRYGKEYPLAAEAILKHTYVDDVIYGADEEAQLVEIKNQLLTIMGKGGFSLHKWCSNSEQALNDIDKQRKYFSDEIQINKDPAVKTLGVIYKITSDSLIYKCPDTNENIFNTKRNILSFISKMFDPLGLIGPIIVVGKLFIQELWKIKIEWDSILPHQQLESWNKFLYKLVQMGTITVPRGISVPNIVKAELVGYADASMKAYGACLYLRLIDRDSKVVVNFLCSKSRVAPLNKVLTIPKLELNSALLLSQLISRVQESLKDQHGILRVGGRLQNAKNITYDKKHPIILPKSCHVSDLIIRREHLRLLHAGPKLVLSSLMQKYWLINGVRAVKKVLHKCVKCARLKAKAASQLMGSLPPERVMASRPFQFVGIDFCGPFNMKVARIRKPLINKSYIALFVCFSTKALHLELVSDLTTETFLASLKRFIARKGLPTQIFCDNGKTFVGAANQLYKSYSCKKHREVVENFCSTNLIKFKFIPGYSPEFGGLWEAVVTQIEAVLNSRPLLPMSQDLSDHTYLTPGHFLIGCPMTSFPETDLSDINVNRLKFWNICTKISQDFWKSWSKDYLCQLQNRPKWKYPNDNLKVGDLVIVKYDHVAPLQWPMARIIKTIPGQDGKVPTVNIHSFSFFGRTLADNHLRGCYGVTGGVGRARKLAMRRAPGLDDIGGEVGDVDPRVPPARTRTSARFDVNLTVGGLLD</sequence>
<reference evidence="2" key="1">
    <citation type="submission" date="2022-03" db="EMBL/GenBank/DDBJ databases">
        <authorList>
            <person name="Lindestad O."/>
        </authorList>
    </citation>
    <scope>NUCLEOTIDE SEQUENCE</scope>
</reference>
<dbReference type="Gene3D" id="2.40.70.10">
    <property type="entry name" value="Acid Proteases"/>
    <property type="match status" value="1"/>
</dbReference>
<dbReference type="InterPro" id="IPR036397">
    <property type="entry name" value="RNaseH_sf"/>
</dbReference>
<dbReference type="EMBL" id="CAKXAJ010026246">
    <property type="protein sequence ID" value="CAH2264242.1"/>
    <property type="molecule type" value="Genomic_DNA"/>
</dbReference>
<dbReference type="InterPro" id="IPR012337">
    <property type="entry name" value="RNaseH-like_sf"/>
</dbReference>